<dbReference type="RefSeq" id="WP_242179581.1">
    <property type="nucleotide sequence ID" value="NZ_JAKQYM010000023.1"/>
</dbReference>
<dbReference type="EMBL" id="JAKQYM010000023">
    <property type="protein sequence ID" value="MCI2230454.1"/>
    <property type="molecule type" value="Genomic_DNA"/>
</dbReference>
<name>A0A9X1VPM5_9FLAO</name>
<proteinExistence type="predicted"/>
<reference evidence="1" key="1">
    <citation type="submission" date="2022-02" db="EMBL/GenBank/DDBJ databases">
        <title>Polaribacter sp. MSW13, isolated from seawater.</title>
        <authorList>
            <person name="Kristyanto S."/>
            <person name="Jung J."/>
            <person name="Jeon C.O."/>
        </authorList>
    </citation>
    <scope>NUCLEOTIDE SEQUENCE</scope>
    <source>
        <strain evidence="1">MSW13</strain>
    </source>
</reference>
<evidence type="ECO:0008006" key="3">
    <source>
        <dbReference type="Google" id="ProtNLM"/>
    </source>
</evidence>
<organism evidence="1 2">
    <name type="scientific">Polaribacter marinus</name>
    <dbReference type="NCBI Taxonomy" id="2916838"/>
    <lineage>
        <taxon>Bacteria</taxon>
        <taxon>Pseudomonadati</taxon>
        <taxon>Bacteroidota</taxon>
        <taxon>Flavobacteriia</taxon>
        <taxon>Flavobacteriales</taxon>
        <taxon>Flavobacteriaceae</taxon>
    </lineage>
</organism>
<protein>
    <recommendedName>
        <fullName evidence="3">Lipoprotein</fullName>
    </recommendedName>
</protein>
<dbReference type="PROSITE" id="PS51257">
    <property type="entry name" value="PROKAR_LIPOPROTEIN"/>
    <property type="match status" value="1"/>
</dbReference>
<keyword evidence="2" id="KW-1185">Reference proteome</keyword>
<evidence type="ECO:0000313" key="1">
    <source>
        <dbReference type="EMBL" id="MCI2230454.1"/>
    </source>
</evidence>
<dbReference type="Proteomes" id="UP001139369">
    <property type="component" value="Unassembled WGS sequence"/>
</dbReference>
<dbReference type="AlphaFoldDB" id="A0A9X1VPM5"/>
<evidence type="ECO:0000313" key="2">
    <source>
        <dbReference type="Proteomes" id="UP001139369"/>
    </source>
</evidence>
<sequence length="266" mass="31726">MKKLNLLIILFITISCKENINKNKKTPENNCKSEKIESVFLKQYLIKTDSCNTFKEFPKVEYFFKEKILMTGFSERNYKQGKWSFFDKKGIEKTSGIFENSQPKGIWNFKDLKTINWKLFDDKDEKYIISAPSDWFYFGVENAESYGVLDKYSKDGNDYNLKLVITSYKLDELDENVNELYNRTLKEFKNNFTEIKSKKVDISEFNEVYEIQSVELNNGKRYLNTELIYSFKDRFYLISISIDEKANYEYSIIKEIMETSFKVYTN</sequence>
<accession>A0A9X1VPM5</accession>
<comment type="caution">
    <text evidence="1">The sequence shown here is derived from an EMBL/GenBank/DDBJ whole genome shotgun (WGS) entry which is preliminary data.</text>
</comment>
<gene>
    <name evidence="1" type="ORF">MC378_14840</name>
</gene>